<gene>
    <name evidence="5" type="ORF">SNE40_005709</name>
</gene>
<comment type="subcellular location">
    <subcellularLocation>
        <location evidence="1">Membrane</location>
        <topology evidence="1">Multi-pass membrane protein</topology>
    </subcellularLocation>
</comment>
<sequence>MDPDHQKKSSIFAPYSSRDPSMDVPVTAGQAGSIMSPYLNFDPAFISPGGDSEFIFPEGANRQRGRLELSFSQIGGSVFAGGAVGGLNGLYSGFKETKAAQLTGAVRRTQMLNFIAKQGASSAQTLGVVALMYSIFGVVLSMGRGVEDELNTITAATATGLLYKCSAGWKRCVRGGGIGFGLATAYCLYTSRDRLKDMFSKD</sequence>
<name>A0AAN8PWU1_PATCE</name>
<evidence type="ECO:0000313" key="5">
    <source>
        <dbReference type="EMBL" id="KAK6187752.1"/>
    </source>
</evidence>
<dbReference type="InterPro" id="IPR045238">
    <property type="entry name" value="Tim23-like"/>
</dbReference>
<comment type="caution">
    <text evidence="5">The sequence shown here is derived from an EMBL/GenBank/DDBJ whole genome shotgun (WGS) entry which is preliminary data.</text>
</comment>
<evidence type="ECO:0000256" key="2">
    <source>
        <dbReference type="ARBA" id="ARBA00022692"/>
    </source>
</evidence>
<dbReference type="Pfam" id="PF02466">
    <property type="entry name" value="Tim17"/>
    <property type="match status" value="1"/>
</dbReference>
<protein>
    <recommendedName>
        <fullName evidence="7">Mitochondrial import inner membrane translocase subunit Tim23</fullName>
    </recommendedName>
</protein>
<organism evidence="5 6">
    <name type="scientific">Patella caerulea</name>
    <name type="common">Rayed Mediterranean limpet</name>
    <dbReference type="NCBI Taxonomy" id="87958"/>
    <lineage>
        <taxon>Eukaryota</taxon>
        <taxon>Metazoa</taxon>
        <taxon>Spiralia</taxon>
        <taxon>Lophotrochozoa</taxon>
        <taxon>Mollusca</taxon>
        <taxon>Gastropoda</taxon>
        <taxon>Patellogastropoda</taxon>
        <taxon>Patelloidea</taxon>
        <taxon>Patellidae</taxon>
        <taxon>Patella</taxon>
    </lineage>
</organism>
<dbReference type="GO" id="GO:0008320">
    <property type="term" value="F:protein transmembrane transporter activity"/>
    <property type="evidence" value="ECO:0007669"/>
    <property type="project" value="TreeGrafter"/>
</dbReference>
<evidence type="ECO:0000313" key="6">
    <source>
        <dbReference type="Proteomes" id="UP001347796"/>
    </source>
</evidence>
<keyword evidence="4" id="KW-0472">Membrane</keyword>
<dbReference type="Proteomes" id="UP001347796">
    <property type="component" value="Unassembled WGS sequence"/>
</dbReference>
<dbReference type="EMBL" id="JAZGQO010000004">
    <property type="protein sequence ID" value="KAK6187752.1"/>
    <property type="molecule type" value="Genomic_DNA"/>
</dbReference>
<evidence type="ECO:0000256" key="4">
    <source>
        <dbReference type="ARBA" id="ARBA00023136"/>
    </source>
</evidence>
<reference evidence="5 6" key="1">
    <citation type="submission" date="2024-01" db="EMBL/GenBank/DDBJ databases">
        <title>The genome of the rayed Mediterranean limpet Patella caerulea (Linnaeus, 1758).</title>
        <authorList>
            <person name="Anh-Thu Weber A."/>
            <person name="Halstead-Nussloch G."/>
        </authorList>
    </citation>
    <scope>NUCLEOTIDE SEQUENCE [LARGE SCALE GENOMIC DNA]</scope>
    <source>
        <strain evidence="5">AATW-2023a</strain>
        <tissue evidence="5">Whole specimen</tissue>
    </source>
</reference>
<dbReference type="PANTHER" id="PTHR15371:SF0">
    <property type="entry name" value="SD19278P"/>
    <property type="match status" value="1"/>
</dbReference>
<keyword evidence="3" id="KW-1133">Transmembrane helix</keyword>
<dbReference type="GO" id="GO:0005744">
    <property type="term" value="C:TIM23 mitochondrial import inner membrane translocase complex"/>
    <property type="evidence" value="ECO:0007669"/>
    <property type="project" value="TreeGrafter"/>
</dbReference>
<evidence type="ECO:0008006" key="7">
    <source>
        <dbReference type="Google" id="ProtNLM"/>
    </source>
</evidence>
<dbReference type="PANTHER" id="PTHR15371">
    <property type="entry name" value="TIM23"/>
    <property type="match status" value="1"/>
</dbReference>
<keyword evidence="6" id="KW-1185">Reference proteome</keyword>
<evidence type="ECO:0000256" key="3">
    <source>
        <dbReference type="ARBA" id="ARBA00022989"/>
    </source>
</evidence>
<evidence type="ECO:0000256" key="1">
    <source>
        <dbReference type="ARBA" id="ARBA00004141"/>
    </source>
</evidence>
<proteinExistence type="predicted"/>
<accession>A0AAN8PWU1</accession>
<dbReference type="AlphaFoldDB" id="A0AAN8PWU1"/>
<keyword evidence="2" id="KW-0812">Transmembrane</keyword>
<dbReference type="GO" id="GO:0030150">
    <property type="term" value="P:protein import into mitochondrial matrix"/>
    <property type="evidence" value="ECO:0007669"/>
    <property type="project" value="TreeGrafter"/>
</dbReference>